<accession>A0A4V4HAT8</accession>
<protein>
    <submittedName>
        <fullName evidence="1">Uncharacterized protein</fullName>
    </submittedName>
</protein>
<evidence type="ECO:0000313" key="1">
    <source>
        <dbReference type="EMBL" id="THU76845.1"/>
    </source>
</evidence>
<evidence type="ECO:0000313" key="2">
    <source>
        <dbReference type="Proteomes" id="UP000297245"/>
    </source>
</evidence>
<proteinExistence type="predicted"/>
<reference evidence="1 2" key="1">
    <citation type="journal article" date="2019" name="Nat. Ecol. Evol.">
        <title>Megaphylogeny resolves global patterns of mushroom evolution.</title>
        <authorList>
            <person name="Varga T."/>
            <person name="Krizsan K."/>
            <person name="Foldi C."/>
            <person name="Dima B."/>
            <person name="Sanchez-Garcia M."/>
            <person name="Sanchez-Ramirez S."/>
            <person name="Szollosi G.J."/>
            <person name="Szarkandi J.G."/>
            <person name="Papp V."/>
            <person name="Albert L."/>
            <person name="Andreopoulos W."/>
            <person name="Angelini C."/>
            <person name="Antonin V."/>
            <person name="Barry K.W."/>
            <person name="Bougher N.L."/>
            <person name="Buchanan P."/>
            <person name="Buyck B."/>
            <person name="Bense V."/>
            <person name="Catcheside P."/>
            <person name="Chovatia M."/>
            <person name="Cooper J."/>
            <person name="Damon W."/>
            <person name="Desjardin D."/>
            <person name="Finy P."/>
            <person name="Geml J."/>
            <person name="Haridas S."/>
            <person name="Hughes K."/>
            <person name="Justo A."/>
            <person name="Karasinski D."/>
            <person name="Kautmanova I."/>
            <person name="Kiss B."/>
            <person name="Kocsube S."/>
            <person name="Kotiranta H."/>
            <person name="LaButti K.M."/>
            <person name="Lechner B.E."/>
            <person name="Liimatainen K."/>
            <person name="Lipzen A."/>
            <person name="Lukacs Z."/>
            <person name="Mihaltcheva S."/>
            <person name="Morgado L.N."/>
            <person name="Niskanen T."/>
            <person name="Noordeloos M.E."/>
            <person name="Ohm R.A."/>
            <person name="Ortiz-Santana B."/>
            <person name="Ovrebo C."/>
            <person name="Racz N."/>
            <person name="Riley R."/>
            <person name="Savchenko A."/>
            <person name="Shiryaev A."/>
            <person name="Soop K."/>
            <person name="Spirin V."/>
            <person name="Szebenyi C."/>
            <person name="Tomsovsky M."/>
            <person name="Tulloss R.E."/>
            <person name="Uehling J."/>
            <person name="Grigoriev I.V."/>
            <person name="Vagvolgyi C."/>
            <person name="Papp T."/>
            <person name="Martin F.M."/>
            <person name="Miettinen O."/>
            <person name="Hibbett D.S."/>
            <person name="Nagy L.G."/>
        </authorList>
    </citation>
    <scope>NUCLEOTIDE SEQUENCE [LARGE SCALE GENOMIC DNA]</scope>
    <source>
        <strain evidence="1 2">CBS 962.96</strain>
    </source>
</reference>
<dbReference type="EMBL" id="ML180684">
    <property type="protein sequence ID" value="THU76845.1"/>
    <property type="molecule type" value="Genomic_DNA"/>
</dbReference>
<dbReference type="Proteomes" id="UP000297245">
    <property type="component" value="Unassembled WGS sequence"/>
</dbReference>
<keyword evidence="2" id="KW-1185">Reference proteome</keyword>
<gene>
    <name evidence="1" type="ORF">K435DRAFT_824490</name>
</gene>
<dbReference type="OrthoDB" id="3341102at2759"/>
<sequence length="206" mass="23147">MGWSPRKGTRAAQKLPIDWEELLEKSFLRKVYAIKEEDILPQFIVNSDQTNVVYAPGDKKTWAETGAAQVELLGGDEKRAFTVNVSVALDGSVLPFQAIYTGKTSLSCPSPLSPAYDDTKSYGFRFEPSGTNTYWSNHEMMHSYVDNILAPYFERVKAAAKRPPSQKTIWMLDVWSVQRSEAFRSWMSKNHPTIILDYVPGGGCGQ</sequence>
<name>A0A4V4HAT8_DENBC</name>
<dbReference type="AlphaFoldDB" id="A0A4V4HAT8"/>
<organism evidence="1 2">
    <name type="scientific">Dendrothele bispora (strain CBS 962.96)</name>
    <dbReference type="NCBI Taxonomy" id="1314807"/>
    <lineage>
        <taxon>Eukaryota</taxon>
        <taxon>Fungi</taxon>
        <taxon>Dikarya</taxon>
        <taxon>Basidiomycota</taxon>
        <taxon>Agaricomycotina</taxon>
        <taxon>Agaricomycetes</taxon>
        <taxon>Agaricomycetidae</taxon>
        <taxon>Agaricales</taxon>
        <taxon>Agaricales incertae sedis</taxon>
        <taxon>Dendrothele</taxon>
    </lineage>
</organism>